<proteinExistence type="predicted"/>
<sequence length="226" mass="25917">MEYYTVAEVAKKTALKIEIIRAICQSGFFGRKFSNTWLITDRELDAFHKGKRINQDKLPPLFDTNYVIEEMGVSRSMFFRLLDKGAVVADRFGVRGGQPNLIFTQEQLDEARALTSELRIMGHAVTAVDKYIHRKNDRYYVKDTLNARGEERNYKTIYMARNTARRAYNNPPLFALGQTIPFGDQKIEFLKDVLEGDNLAHIKIGNADILYAVRRIVDYAAEPVAN</sequence>
<protein>
    <submittedName>
        <fullName evidence="1">Uncharacterized protein</fullName>
    </submittedName>
</protein>
<reference evidence="1" key="1">
    <citation type="journal article" date="2015" name="Nature">
        <title>Complex archaea that bridge the gap between prokaryotes and eukaryotes.</title>
        <authorList>
            <person name="Spang A."/>
            <person name="Saw J.H."/>
            <person name="Jorgensen S.L."/>
            <person name="Zaremba-Niedzwiedzka K."/>
            <person name="Martijn J."/>
            <person name="Lind A.E."/>
            <person name="van Eijk R."/>
            <person name="Schleper C."/>
            <person name="Guy L."/>
            <person name="Ettema T.J."/>
        </authorList>
    </citation>
    <scope>NUCLEOTIDE SEQUENCE</scope>
</reference>
<evidence type="ECO:0000313" key="1">
    <source>
        <dbReference type="EMBL" id="KKM16571.1"/>
    </source>
</evidence>
<comment type="caution">
    <text evidence="1">The sequence shown here is derived from an EMBL/GenBank/DDBJ whole genome shotgun (WGS) entry which is preliminary data.</text>
</comment>
<dbReference type="EMBL" id="LAZR01014645">
    <property type="protein sequence ID" value="KKM16571.1"/>
    <property type="molecule type" value="Genomic_DNA"/>
</dbReference>
<accession>A0A0F9HMS6</accession>
<organism evidence="1">
    <name type="scientific">marine sediment metagenome</name>
    <dbReference type="NCBI Taxonomy" id="412755"/>
    <lineage>
        <taxon>unclassified sequences</taxon>
        <taxon>metagenomes</taxon>
        <taxon>ecological metagenomes</taxon>
    </lineage>
</organism>
<gene>
    <name evidence="1" type="ORF">LCGC14_1684560</name>
</gene>
<name>A0A0F9HMS6_9ZZZZ</name>
<dbReference type="AlphaFoldDB" id="A0A0F9HMS6"/>